<sequence length="116" mass="12836">MTEENINDLRGMLEIALAKEAHLSETQTDDTEDSEEAGLPPGGDLTAEKLPLIVPVAQQEVLQSVSSTSVVTTGPAIDIQALEKWITKAKHSLTRFKVIPDEQTFEEFKKFLEVRT</sequence>
<organism evidence="2 3">
    <name type="scientific">Dibothriocephalus latus</name>
    <name type="common">Fish tapeworm</name>
    <name type="synonym">Diphyllobothrium latum</name>
    <dbReference type="NCBI Taxonomy" id="60516"/>
    <lineage>
        <taxon>Eukaryota</taxon>
        <taxon>Metazoa</taxon>
        <taxon>Spiralia</taxon>
        <taxon>Lophotrochozoa</taxon>
        <taxon>Platyhelminthes</taxon>
        <taxon>Cestoda</taxon>
        <taxon>Eucestoda</taxon>
        <taxon>Diphyllobothriidea</taxon>
        <taxon>Diphyllobothriidae</taxon>
        <taxon>Dibothriocephalus</taxon>
    </lineage>
</organism>
<evidence type="ECO:0000256" key="1">
    <source>
        <dbReference type="SAM" id="MobiDB-lite"/>
    </source>
</evidence>
<reference evidence="2 3" key="1">
    <citation type="submission" date="2018-11" db="EMBL/GenBank/DDBJ databases">
        <authorList>
            <consortium name="Pathogen Informatics"/>
        </authorList>
    </citation>
    <scope>NUCLEOTIDE SEQUENCE [LARGE SCALE GENOMIC DNA]</scope>
</reference>
<dbReference type="EMBL" id="UYRU01075171">
    <property type="protein sequence ID" value="VDN25521.1"/>
    <property type="molecule type" value="Genomic_DNA"/>
</dbReference>
<dbReference type="Proteomes" id="UP000281553">
    <property type="component" value="Unassembled WGS sequence"/>
</dbReference>
<feature type="region of interest" description="Disordered" evidence="1">
    <location>
        <begin position="22"/>
        <end position="46"/>
    </location>
</feature>
<accession>A0A3P7N3D1</accession>
<evidence type="ECO:0000313" key="2">
    <source>
        <dbReference type="EMBL" id="VDN25521.1"/>
    </source>
</evidence>
<dbReference type="AlphaFoldDB" id="A0A3P7N3D1"/>
<keyword evidence="3" id="KW-1185">Reference proteome</keyword>
<evidence type="ECO:0000313" key="3">
    <source>
        <dbReference type="Proteomes" id="UP000281553"/>
    </source>
</evidence>
<gene>
    <name evidence="2" type="ORF">DILT_LOCUS14632</name>
</gene>
<proteinExistence type="predicted"/>
<feature type="compositionally biased region" description="Acidic residues" evidence="1">
    <location>
        <begin position="27"/>
        <end position="36"/>
    </location>
</feature>
<name>A0A3P7N3D1_DIBLA</name>
<protein>
    <submittedName>
        <fullName evidence="2">Uncharacterized protein</fullName>
    </submittedName>
</protein>